<dbReference type="Pfam" id="PF00017">
    <property type="entry name" value="SH2"/>
    <property type="match status" value="1"/>
</dbReference>
<organism evidence="15 16">
    <name type="scientific">Clavelina lepadiformis</name>
    <name type="common">Light-bulb sea squirt</name>
    <name type="synonym">Ascidia lepadiformis</name>
    <dbReference type="NCBI Taxonomy" id="159417"/>
    <lineage>
        <taxon>Eukaryota</taxon>
        <taxon>Metazoa</taxon>
        <taxon>Chordata</taxon>
        <taxon>Tunicata</taxon>
        <taxon>Ascidiacea</taxon>
        <taxon>Aplousobranchia</taxon>
        <taxon>Clavelinidae</taxon>
        <taxon>Clavelina</taxon>
    </lineage>
</organism>
<dbReference type="InterPro" id="IPR020635">
    <property type="entry name" value="Tyr_kinase_cat_dom"/>
</dbReference>
<evidence type="ECO:0000256" key="8">
    <source>
        <dbReference type="PROSITE-ProRule" id="PRU00191"/>
    </source>
</evidence>
<evidence type="ECO:0000313" key="16">
    <source>
        <dbReference type="Proteomes" id="UP001642483"/>
    </source>
</evidence>
<dbReference type="PROSITE" id="PS50001">
    <property type="entry name" value="SH2"/>
    <property type="match status" value="1"/>
</dbReference>
<dbReference type="InterPro" id="IPR017441">
    <property type="entry name" value="Protein_kinase_ATP_BS"/>
</dbReference>
<evidence type="ECO:0000256" key="5">
    <source>
        <dbReference type="ARBA" id="ARBA00022840"/>
    </source>
</evidence>
<comment type="similarity">
    <text evidence="11">Belongs to the protein kinase superfamily. Tyr protein kinase family.</text>
</comment>
<dbReference type="PROSITE" id="PS50002">
    <property type="entry name" value="SH3"/>
    <property type="match status" value="1"/>
</dbReference>
<evidence type="ECO:0000256" key="7">
    <source>
        <dbReference type="ARBA" id="ARBA00051245"/>
    </source>
</evidence>
<evidence type="ECO:0000256" key="2">
    <source>
        <dbReference type="ARBA" id="ARBA00022679"/>
    </source>
</evidence>
<evidence type="ECO:0000259" key="13">
    <source>
        <dbReference type="PROSITE" id="PS50002"/>
    </source>
</evidence>
<dbReference type="PRINTS" id="PR00452">
    <property type="entry name" value="SH3DOMAIN"/>
</dbReference>
<gene>
    <name evidence="15" type="ORF">CVLEPA_LOCUS23864</name>
</gene>
<evidence type="ECO:0000259" key="14">
    <source>
        <dbReference type="PROSITE" id="PS50011"/>
    </source>
</evidence>
<dbReference type="PANTHER" id="PTHR24418">
    <property type="entry name" value="TYROSINE-PROTEIN KINASE"/>
    <property type="match status" value="1"/>
</dbReference>
<dbReference type="InterPro" id="IPR008266">
    <property type="entry name" value="Tyr_kinase_AS"/>
</dbReference>
<dbReference type="InterPro" id="IPR001452">
    <property type="entry name" value="SH3_domain"/>
</dbReference>
<dbReference type="SUPFAM" id="SSF55550">
    <property type="entry name" value="SH2 domain"/>
    <property type="match status" value="1"/>
</dbReference>
<keyword evidence="8" id="KW-0727">SH2 domain</keyword>
<feature type="domain" description="SH2" evidence="12">
    <location>
        <begin position="132"/>
        <end position="227"/>
    </location>
</feature>
<proteinExistence type="inferred from homology"/>
<dbReference type="InterPro" id="IPR050198">
    <property type="entry name" value="Non-receptor_tyrosine_kinases"/>
</dbReference>
<dbReference type="Proteomes" id="UP001642483">
    <property type="component" value="Unassembled WGS sequence"/>
</dbReference>
<dbReference type="InterPro" id="IPR036028">
    <property type="entry name" value="SH3-like_dom_sf"/>
</dbReference>
<dbReference type="SUPFAM" id="SSF50044">
    <property type="entry name" value="SH3-domain"/>
    <property type="match status" value="1"/>
</dbReference>
<dbReference type="CDD" id="cd09933">
    <property type="entry name" value="SH2_Src_family"/>
    <property type="match status" value="1"/>
</dbReference>
<comment type="caution">
    <text evidence="15">The sequence shown here is derived from an EMBL/GenBank/DDBJ whole genome shotgun (WGS) entry which is preliminary data.</text>
</comment>
<evidence type="ECO:0000256" key="9">
    <source>
        <dbReference type="PROSITE-ProRule" id="PRU00192"/>
    </source>
</evidence>
<dbReference type="InterPro" id="IPR001245">
    <property type="entry name" value="Ser-Thr/Tyr_kinase_cat_dom"/>
</dbReference>
<dbReference type="Gene3D" id="3.30.505.10">
    <property type="entry name" value="SH2 domain"/>
    <property type="match status" value="1"/>
</dbReference>
<dbReference type="EMBL" id="CAWYQH010000119">
    <property type="protein sequence ID" value="CAK8691290.1"/>
    <property type="molecule type" value="Genomic_DNA"/>
</dbReference>
<dbReference type="InterPro" id="IPR000719">
    <property type="entry name" value="Prot_kinase_dom"/>
</dbReference>
<dbReference type="EC" id="2.7.10.2" evidence="11"/>
<dbReference type="Pfam" id="PF07714">
    <property type="entry name" value="PK_Tyr_Ser-Thr"/>
    <property type="match status" value="1"/>
</dbReference>
<evidence type="ECO:0000256" key="11">
    <source>
        <dbReference type="RuleBase" id="RU362096"/>
    </source>
</evidence>
<protein>
    <recommendedName>
        <fullName evidence="11">Tyrosine-protein kinase</fullName>
        <ecNumber evidence="11">2.7.10.2</ecNumber>
    </recommendedName>
</protein>
<keyword evidence="16" id="KW-1185">Reference proteome</keyword>
<keyword evidence="6 11" id="KW-0829">Tyrosine-protein kinase</keyword>
<keyword evidence="3 10" id="KW-0547">Nucleotide-binding</keyword>
<dbReference type="Pfam" id="PF00018">
    <property type="entry name" value="SH3_1"/>
    <property type="match status" value="1"/>
</dbReference>
<evidence type="ECO:0000256" key="1">
    <source>
        <dbReference type="ARBA" id="ARBA00022443"/>
    </source>
</evidence>
<dbReference type="InterPro" id="IPR011009">
    <property type="entry name" value="Kinase-like_dom_sf"/>
</dbReference>
<dbReference type="InterPro" id="IPR036860">
    <property type="entry name" value="SH2_dom_sf"/>
</dbReference>
<feature type="domain" description="SH3" evidence="13">
    <location>
        <begin position="66"/>
        <end position="126"/>
    </location>
</feature>
<dbReference type="InterPro" id="IPR000980">
    <property type="entry name" value="SH2"/>
</dbReference>
<dbReference type="PRINTS" id="PR00401">
    <property type="entry name" value="SH2DOMAIN"/>
</dbReference>
<keyword evidence="2 11" id="KW-0808">Transferase</keyword>
<evidence type="ECO:0000256" key="4">
    <source>
        <dbReference type="ARBA" id="ARBA00022777"/>
    </source>
</evidence>
<keyword evidence="5 10" id="KW-0067">ATP-binding</keyword>
<feature type="domain" description="Protein kinase" evidence="14">
    <location>
        <begin position="247"/>
        <end position="503"/>
    </location>
</feature>
<sequence length="518" mass="58560">MKRCFGCFTCTGERKDDEVEAPRPTQQNVQMVPVNNIIPSFAPTAPRGSSNFVTALPMVPTPPTAPKTSRHVAMYDYDARTDDDLTVRKGDYLFVINMEGDWWFARSAKDDIEGYVPSNYVAPVGGLESEEWFFGKIIRKECERLLLQEHLSRGDFMVRESQQGGYCVSVLDQDPMQGRVVKHYRIRSMSNGGYYISTRTSFNDISELVQHYKSMSDGLCCKLANACPTLTPVTPPQDVWEIPRNQLSLQKKLGAGMFGEVWKGLWNGTTEVAIKTLKPGTMSPQAFLEEAKVMKMLRHEKLVNLYAVVSEEPIYIITEFMCNGSLLDYLKTGTGKNSNFADHIDMAAQIAAGMAFIERSNYIHRDVRAANILVGTCQICKVADFGLARLIEDDEYNAHHGAKFPIKWTAPEAANYGRFTIKSDVWSFGILLSEIITRGRTPYPGMTGREVLESTDGGYRMPKPNTDPQCPDSLYDLMLQCWHRDSAKRPTFEHLQFFLEDYFTATEPNYQDREEGGF</sequence>
<name>A0ABP0GMB1_CLALP</name>
<keyword evidence="1 9" id="KW-0728">SH3 domain</keyword>
<evidence type="ECO:0000256" key="6">
    <source>
        <dbReference type="ARBA" id="ARBA00023137"/>
    </source>
</evidence>
<dbReference type="SMART" id="SM00252">
    <property type="entry name" value="SH2"/>
    <property type="match status" value="1"/>
</dbReference>
<evidence type="ECO:0000256" key="10">
    <source>
        <dbReference type="PROSITE-ProRule" id="PRU10141"/>
    </source>
</evidence>
<reference evidence="15 16" key="1">
    <citation type="submission" date="2024-02" db="EMBL/GenBank/DDBJ databases">
        <authorList>
            <person name="Daric V."/>
            <person name="Darras S."/>
        </authorList>
    </citation>
    <scope>NUCLEOTIDE SEQUENCE [LARGE SCALE GENOMIC DNA]</scope>
</reference>
<dbReference type="Gene3D" id="3.30.200.20">
    <property type="entry name" value="Phosphorylase Kinase, domain 1"/>
    <property type="match status" value="1"/>
</dbReference>
<dbReference type="PRINTS" id="PR00109">
    <property type="entry name" value="TYRKINASE"/>
</dbReference>
<dbReference type="Gene3D" id="1.10.510.10">
    <property type="entry name" value="Transferase(Phosphotransferase) domain 1"/>
    <property type="match status" value="1"/>
</dbReference>
<keyword evidence="4 11" id="KW-0418">Kinase</keyword>
<dbReference type="SUPFAM" id="SSF56112">
    <property type="entry name" value="Protein kinase-like (PK-like)"/>
    <property type="match status" value="1"/>
</dbReference>
<accession>A0ABP0GMB1</accession>
<dbReference type="SMART" id="SM00219">
    <property type="entry name" value="TyrKc"/>
    <property type="match status" value="1"/>
</dbReference>
<dbReference type="PROSITE" id="PS50011">
    <property type="entry name" value="PROTEIN_KINASE_DOM"/>
    <property type="match status" value="1"/>
</dbReference>
<dbReference type="CDD" id="cd11845">
    <property type="entry name" value="SH3_Src_like"/>
    <property type="match status" value="1"/>
</dbReference>
<evidence type="ECO:0000259" key="12">
    <source>
        <dbReference type="PROSITE" id="PS50001"/>
    </source>
</evidence>
<dbReference type="PROSITE" id="PS00109">
    <property type="entry name" value="PROTEIN_KINASE_TYR"/>
    <property type="match status" value="1"/>
</dbReference>
<dbReference type="PROSITE" id="PS00107">
    <property type="entry name" value="PROTEIN_KINASE_ATP"/>
    <property type="match status" value="1"/>
</dbReference>
<dbReference type="SMART" id="SM00326">
    <property type="entry name" value="SH3"/>
    <property type="match status" value="1"/>
</dbReference>
<dbReference type="CDD" id="cd05034">
    <property type="entry name" value="PTKc_Src_like"/>
    <property type="match status" value="1"/>
</dbReference>
<dbReference type="Gene3D" id="2.30.30.40">
    <property type="entry name" value="SH3 Domains"/>
    <property type="match status" value="1"/>
</dbReference>
<evidence type="ECO:0000256" key="3">
    <source>
        <dbReference type="ARBA" id="ARBA00022741"/>
    </source>
</evidence>
<evidence type="ECO:0000313" key="15">
    <source>
        <dbReference type="EMBL" id="CAK8691290.1"/>
    </source>
</evidence>
<comment type="catalytic activity">
    <reaction evidence="7 11">
        <text>L-tyrosyl-[protein] + ATP = O-phospho-L-tyrosyl-[protein] + ADP + H(+)</text>
        <dbReference type="Rhea" id="RHEA:10596"/>
        <dbReference type="Rhea" id="RHEA-COMP:10136"/>
        <dbReference type="Rhea" id="RHEA-COMP:20101"/>
        <dbReference type="ChEBI" id="CHEBI:15378"/>
        <dbReference type="ChEBI" id="CHEBI:30616"/>
        <dbReference type="ChEBI" id="CHEBI:46858"/>
        <dbReference type="ChEBI" id="CHEBI:61978"/>
        <dbReference type="ChEBI" id="CHEBI:456216"/>
        <dbReference type="EC" id="2.7.10.2"/>
    </reaction>
</comment>
<feature type="binding site" evidence="10">
    <location>
        <position position="275"/>
    </location>
    <ligand>
        <name>ATP</name>
        <dbReference type="ChEBI" id="CHEBI:30616"/>
    </ligand>
</feature>